<dbReference type="EC" id="6.1.1.11" evidence="12"/>
<evidence type="ECO:0000256" key="9">
    <source>
        <dbReference type="ARBA" id="ARBA00023146"/>
    </source>
</evidence>
<dbReference type="InterPro" id="IPR033729">
    <property type="entry name" value="SerRS_core"/>
</dbReference>
<feature type="binding site" evidence="12 14">
    <location>
        <begin position="357"/>
        <end position="360"/>
    </location>
    <ligand>
        <name>ATP</name>
        <dbReference type="ChEBI" id="CHEBI:30616"/>
    </ligand>
</feature>
<dbReference type="PANTHER" id="PTHR43697:SF1">
    <property type="entry name" value="SERINE--TRNA LIGASE"/>
    <property type="match status" value="1"/>
</dbReference>
<dbReference type="Gene3D" id="3.30.930.10">
    <property type="entry name" value="Bira Bifunctional Protein, Domain 2"/>
    <property type="match status" value="1"/>
</dbReference>
<keyword evidence="5 12" id="KW-0436">Ligase</keyword>
<dbReference type="GO" id="GO:0005737">
    <property type="term" value="C:cytoplasm"/>
    <property type="evidence" value="ECO:0007669"/>
    <property type="project" value="UniProtKB-SubCell"/>
</dbReference>
<keyword evidence="8 12" id="KW-0648">Protein biosynthesis</keyword>
<gene>
    <name evidence="12 17" type="primary">serS</name>
    <name evidence="17" type="ordered locus">CNE_1c07740</name>
</gene>
<keyword evidence="9 12" id="KW-0030">Aminoacyl-tRNA synthetase</keyword>
<dbReference type="HOGENOM" id="CLU_023797_1_1_4"/>
<dbReference type="Pfam" id="PF00587">
    <property type="entry name" value="tRNA-synt_2b"/>
    <property type="match status" value="1"/>
</dbReference>
<comment type="function">
    <text evidence="12">Catalyzes the attachment of serine to tRNA(Ser). Is also able to aminoacylate tRNA(Sec) with serine, to form the misacylated tRNA L-seryl-tRNA(Sec), which will be further converted into selenocysteinyl-tRNA(Sec).</text>
</comment>
<evidence type="ECO:0000313" key="18">
    <source>
        <dbReference type="Proteomes" id="UP000006798"/>
    </source>
</evidence>
<dbReference type="Proteomes" id="UP000006798">
    <property type="component" value="Chromosome 1"/>
</dbReference>
<accession>G0EXN3</accession>
<evidence type="ECO:0000256" key="15">
    <source>
        <dbReference type="SAM" id="Coils"/>
    </source>
</evidence>
<dbReference type="InterPro" id="IPR010978">
    <property type="entry name" value="tRNA-bd_arm"/>
</dbReference>
<dbReference type="EMBL" id="CP002877">
    <property type="protein sequence ID" value="AEI76138.1"/>
    <property type="molecule type" value="Genomic_DNA"/>
</dbReference>
<comment type="catalytic activity">
    <reaction evidence="11 12">
        <text>tRNA(Ser) + L-serine + ATP = L-seryl-tRNA(Ser) + AMP + diphosphate + H(+)</text>
        <dbReference type="Rhea" id="RHEA:12292"/>
        <dbReference type="Rhea" id="RHEA-COMP:9669"/>
        <dbReference type="Rhea" id="RHEA-COMP:9703"/>
        <dbReference type="ChEBI" id="CHEBI:15378"/>
        <dbReference type="ChEBI" id="CHEBI:30616"/>
        <dbReference type="ChEBI" id="CHEBI:33019"/>
        <dbReference type="ChEBI" id="CHEBI:33384"/>
        <dbReference type="ChEBI" id="CHEBI:78442"/>
        <dbReference type="ChEBI" id="CHEBI:78533"/>
        <dbReference type="ChEBI" id="CHEBI:456215"/>
        <dbReference type="EC" id="6.1.1.11"/>
    </reaction>
</comment>
<evidence type="ECO:0000256" key="8">
    <source>
        <dbReference type="ARBA" id="ARBA00022917"/>
    </source>
</evidence>
<dbReference type="SUPFAM" id="SSF55681">
    <property type="entry name" value="Class II aaRS and biotin synthetases"/>
    <property type="match status" value="1"/>
</dbReference>
<dbReference type="GO" id="GO:0005524">
    <property type="term" value="F:ATP binding"/>
    <property type="evidence" value="ECO:0007669"/>
    <property type="project" value="UniProtKB-UniRule"/>
</dbReference>
<dbReference type="Pfam" id="PF02403">
    <property type="entry name" value="Seryl_tRNA_N"/>
    <property type="match status" value="1"/>
</dbReference>
<dbReference type="SUPFAM" id="SSF46589">
    <property type="entry name" value="tRNA-binding arm"/>
    <property type="match status" value="1"/>
</dbReference>
<dbReference type="UniPathway" id="UPA00906">
    <property type="reaction ID" value="UER00895"/>
</dbReference>
<evidence type="ECO:0000256" key="11">
    <source>
        <dbReference type="ARBA" id="ARBA00048823"/>
    </source>
</evidence>
<dbReference type="InterPro" id="IPR002314">
    <property type="entry name" value="aa-tRNA-synt_IIb"/>
</dbReference>
<dbReference type="GO" id="GO:0004828">
    <property type="term" value="F:serine-tRNA ligase activity"/>
    <property type="evidence" value="ECO:0007669"/>
    <property type="project" value="UniProtKB-UniRule"/>
</dbReference>
<dbReference type="InterPro" id="IPR015866">
    <property type="entry name" value="Ser-tRNA-synth_1_N"/>
</dbReference>
<dbReference type="InterPro" id="IPR002317">
    <property type="entry name" value="Ser-tRNA-ligase_type_1"/>
</dbReference>
<evidence type="ECO:0000256" key="10">
    <source>
        <dbReference type="ARBA" id="ARBA00047929"/>
    </source>
</evidence>
<feature type="coiled-coil region" evidence="15">
    <location>
        <begin position="30"/>
        <end position="57"/>
    </location>
</feature>
<evidence type="ECO:0000256" key="5">
    <source>
        <dbReference type="ARBA" id="ARBA00022598"/>
    </source>
</evidence>
<evidence type="ECO:0000256" key="13">
    <source>
        <dbReference type="PIRSR" id="PIRSR001529-1"/>
    </source>
</evidence>
<feature type="binding site" evidence="13">
    <location>
        <position position="390"/>
    </location>
    <ligand>
        <name>L-serine</name>
        <dbReference type="ChEBI" id="CHEBI:33384"/>
    </ligand>
</feature>
<comment type="subcellular location">
    <subcellularLocation>
        <location evidence="1 12">Cytoplasm</location>
    </subcellularLocation>
</comment>
<reference evidence="17 18" key="1">
    <citation type="journal article" date="2011" name="J. Bacteriol.">
        <title>Complete genome sequence of the type strain Cupriavidus necator N-1.</title>
        <authorList>
            <person name="Poehlein A."/>
            <person name="Kusian B."/>
            <person name="Friedrich B."/>
            <person name="Daniel R."/>
            <person name="Bowien B."/>
        </authorList>
    </citation>
    <scope>NUCLEOTIDE SEQUENCE [LARGE SCALE GENOMIC DNA]</scope>
    <source>
        <strain evidence="18">ATCC 43291 / DSM 13513 / CCUG 52238 / LMG 8453 / N-1</strain>
    </source>
</reference>
<proteinExistence type="inferred from homology"/>
<evidence type="ECO:0000313" key="17">
    <source>
        <dbReference type="EMBL" id="AEI76138.1"/>
    </source>
</evidence>
<feature type="domain" description="Aminoacyl-transfer RNA synthetases class-II family profile" evidence="16">
    <location>
        <begin position="138"/>
        <end position="417"/>
    </location>
</feature>
<comment type="pathway">
    <text evidence="2 12">Aminoacyl-tRNA biosynthesis; selenocysteinyl-tRNA(Sec) biosynthesis; L-seryl-tRNA(Sec) from L-serine and tRNA(Sec): step 1/1.</text>
</comment>
<dbReference type="HAMAP" id="MF_00176">
    <property type="entry name" value="Ser_tRNA_synth_type1"/>
    <property type="match status" value="1"/>
</dbReference>
<dbReference type="PIRSF" id="PIRSF001529">
    <property type="entry name" value="Ser-tRNA-synth_IIa"/>
    <property type="match status" value="1"/>
</dbReference>
<evidence type="ECO:0000256" key="3">
    <source>
        <dbReference type="ARBA" id="ARBA00010728"/>
    </source>
</evidence>
<feature type="binding site" evidence="13">
    <location>
        <position position="270"/>
    </location>
    <ligand>
        <name>L-serine</name>
        <dbReference type="ChEBI" id="CHEBI:33384"/>
    </ligand>
</feature>
<dbReference type="CDD" id="cd00770">
    <property type="entry name" value="SerRS_core"/>
    <property type="match status" value="1"/>
</dbReference>
<comment type="similarity">
    <text evidence="3 12">Belongs to the class-II aminoacyl-tRNA synthetase family. Type-1 seryl-tRNA synthetase subfamily.</text>
</comment>
<dbReference type="AlphaFoldDB" id="G0EXN3"/>
<dbReference type="NCBIfam" id="TIGR00414">
    <property type="entry name" value="serS"/>
    <property type="match status" value="1"/>
</dbReference>
<comment type="domain">
    <text evidence="12">Consists of two distinct domains, a catalytic core and a N-terminal extension that is involved in tRNA binding.</text>
</comment>
<dbReference type="GeneID" id="34307829"/>
<evidence type="ECO:0000256" key="2">
    <source>
        <dbReference type="ARBA" id="ARBA00005045"/>
    </source>
</evidence>
<organism evidence="17 18">
    <name type="scientific">Cupriavidus necator (strain ATCC 43291 / DSM 13513 / CCUG 52238 / LMG 8453 / N-1)</name>
    <name type="common">Ralstonia eutropha</name>
    <dbReference type="NCBI Taxonomy" id="1042878"/>
    <lineage>
        <taxon>Bacteria</taxon>
        <taxon>Pseudomonadati</taxon>
        <taxon>Pseudomonadota</taxon>
        <taxon>Betaproteobacteria</taxon>
        <taxon>Burkholderiales</taxon>
        <taxon>Burkholderiaceae</taxon>
        <taxon>Cupriavidus</taxon>
    </lineage>
</organism>
<dbReference type="RefSeq" id="WP_013955819.1">
    <property type="nucleotide sequence ID" value="NC_015726.1"/>
</dbReference>
<dbReference type="InterPro" id="IPR042103">
    <property type="entry name" value="SerRS_1_N_sf"/>
</dbReference>
<evidence type="ECO:0000256" key="12">
    <source>
        <dbReference type="HAMAP-Rule" id="MF_00176"/>
    </source>
</evidence>
<dbReference type="InterPro" id="IPR045864">
    <property type="entry name" value="aa-tRNA-synth_II/BPL/LPL"/>
</dbReference>
<keyword evidence="4 12" id="KW-0963">Cytoplasm</keyword>
<dbReference type="Gene3D" id="1.10.287.40">
    <property type="entry name" value="Serine-tRNA synthetase, tRNA binding domain"/>
    <property type="match status" value="1"/>
</dbReference>
<dbReference type="PRINTS" id="PR00981">
    <property type="entry name" value="TRNASYNTHSER"/>
</dbReference>
<keyword evidence="15" id="KW-0175">Coiled coil</keyword>
<evidence type="ECO:0000256" key="6">
    <source>
        <dbReference type="ARBA" id="ARBA00022741"/>
    </source>
</evidence>
<evidence type="ECO:0000256" key="4">
    <source>
        <dbReference type="ARBA" id="ARBA00022490"/>
    </source>
</evidence>
<feature type="binding site" evidence="12 14">
    <location>
        <begin position="270"/>
        <end position="272"/>
    </location>
    <ligand>
        <name>ATP</name>
        <dbReference type="ChEBI" id="CHEBI:30616"/>
    </ligand>
</feature>
<comment type="subunit">
    <text evidence="12">Homodimer. The tRNA molecule binds across the dimer.</text>
</comment>
<feature type="binding site" evidence="13">
    <location>
        <position position="239"/>
    </location>
    <ligand>
        <name>L-serine</name>
        <dbReference type="ChEBI" id="CHEBI:33384"/>
    </ligand>
</feature>
<sequence>MLDIQLFRKDIDAVAQRLATRGYQLDIAAFQALEAERKQLQTQTEELQARRNSLSKQIGMLKGKGEDASAVMAEVGGIGDTLKASAARLDEIQAHLAELMLAIPNLPHESVPVGNDETQNVEVRRVGEPRQFDFAVRDHVDVGEKLGLDFDTAVKVTGSRFSMLRGGLARMNRALVQLMLDTHTQEHGYTEMYVPYMVNAASMRGTGQLPKFEEDLFKVPRKVGSEEGERIENFYLIPTAEVPLTNIVRDAIVAGEKLPLRFVAHTPCFRSEAGSYGKDTRGMIRQHQFDKVELVQVVPAGQSFDALEQLTGHAEAILKKLDLPFRTIVLCTGDMGFGSTKTYDLEVWIPAQNTYREISSCSNMGDFQARRMQARMRTGQGKPELVHTLNGSGLAVGRTLVAILENYQNADGSVTVPTALQPYMGGITRLESEL</sequence>
<dbReference type="PANTHER" id="PTHR43697">
    <property type="entry name" value="SERYL-TRNA SYNTHETASE"/>
    <property type="match status" value="1"/>
</dbReference>
<evidence type="ECO:0000256" key="14">
    <source>
        <dbReference type="PIRSR" id="PIRSR001529-2"/>
    </source>
</evidence>
<protein>
    <recommendedName>
        <fullName evidence="12">Serine--tRNA ligase</fullName>
        <ecNumber evidence="12">6.1.1.11</ecNumber>
    </recommendedName>
    <alternativeName>
        <fullName evidence="12">Seryl-tRNA synthetase</fullName>
        <shortName evidence="12">SerRS</shortName>
    </alternativeName>
    <alternativeName>
        <fullName evidence="12">Seryl-tRNA(Ser/Sec) synthetase</fullName>
    </alternativeName>
</protein>
<evidence type="ECO:0000259" key="16">
    <source>
        <dbReference type="PROSITE" id="PS50862"/>
    </source>
</evidence>
<keyword evidence="7 12" id="KW-0067">ATP-binding</keyword>
<dbReference type="GO" id="GO:0016260">
    <property type="term" value="P:selenocysteine biosynthetic process"/>
    <property type="evidence" value="ECO:0007669"/>
    <property type="project" value="UniProtKB-UniRule"/>
</dbReference>
<name>G0EXN3_CUPNN</name>
<dbReference type="InterPro" id="IPR006195">
    <property type="entry name" value="aa-tRNA-synth_II"/>
</dbReference>
<evidence type="ECO:0000256" key="1">
    <source>
        <dbReference type="ARBA" id="ARBA00004496"/>
    </source>
</evidence>
<comment type="caution">
    <text evidence="12">Lacks conserved residue(s) required for the propagation of feature annotation.</text>
</comment>
<keyword evidence="6 12" id="KW-0547">Nucleotide-binding</keyword>
<feature type="binding site" evidence="12">
    <location>
        <position position="392"/>
    </location>
    <ligand>
        <name>L-serine</name>
        <dbReference type="ChEBI" id="CHEBI:33384"/>
    </ligand>
</feature>
<dbReference type="PROSITE" id="PS50862">
    <property type="entry name" value="AA_TRNA_LIGASE_II"/>
    <property type="match status" value="1"/>
</dbReference>
<dbReference type="GO" id="GO:0006434">
    <property type="term" value="P:seryl-tRNA aminoacylation"/>
    <property type="evidence" value="ECO:0007669"/>
    <property type="project" value="UniProtKB-UniRule"/>
</dbReference>
<comment type="catalytic activity">
    <reaction evidence="10 12">
        <text>tRNA(Sec) + L-serine + ATP = L-seryl-tRNA(Sec) + AMP + diphosphate + H(+)</text>
        <dbReference type="Rhea" id="RHEA:42580"/>
        <dbReference type="Rhea" id="RHEA-COMP:9742"/>
        <dbReference type="Rhea" id="RHEA-COMP:10128"/>
        <dbReference type="ChEBI" id="CHEBI:15378"/>
        <dbReference type="ChEBI" id="CHEBI:30616"/>
        <dbReference type="ChEBI" id="CHEBI:33019"/>
        <dbReference type="ChEBI" id="CHEBI:33384"/>
        <dbReference type="ChEBI" id="CHEBI:78442"/>
        <dbReference type="ChEBI" id="CHEBI:78533"/>
        <dbReference type="ChEBI" id="CHEBI:456215"/>
        <dbReference type="EC" id="6.1.1.11"/>
    </reaction>
</comment>
<feature type="binding site" evidence="12 13">
    <location>
        <position position="293"/>
    </location>
    <ligand>
        <name>L-serine</name>
        <dbReference type="ChEBI" id="CHEBI:33384"/>
    </ligand>
</feature>
<evidence type="ECO:0000256" key="7">
    <source>
        <dbReference type="ARBA" id="ARBA00022840"/>
    </source>
</evidence>
<dbReference type="KEGG" id="cnc:CNE_1c07740"/>
<feature type="binding site" evidence="12">
    <location>
        <begin position="239"/>
        <end position="241"/>
    </location>
    <ligand>
        <name>L-serine</name>
        <dbReference type="ChEBI" id="CHEBI:33384"/>
    </ligand>
</feature>